<dbReference type="PRINTS" id="PR01036">
    <property type="entry name" value="TCRTETB"/>
</dbReference>
<evidence type="ECO:0000313" key="10">
    <source>
        <dbReference type="EMBL" id="AFU02934.1"/>
    </source>
</evidence>
<evidence type="ECO:0000256" key="7">
    <source>
        <dbReference type="ARBA" id="ARBA00023136"/>
    </source>
</evidence>
<feature type="transmembrane region" description="Helical" evidence="8">
    <location>
        <begin position="409"/>
        <end position="427"/>
    </location>
</feature>
<dbReference type="InterPro" id="IPR020846">
    <property type="entry name" value="MFS_dom"/>
</dbReference>
<comment type="subcellular location">
    <subcellularLocation>
        <location evidence="1">Cell membrane</location>
        <topology evidence="1">Multi-pass membrane protein</topology>
    </subcellularLocation>
</comment>
<dbReference type="HOGENOM" id="CLU_000960_28_2_11"/>
<feature type="transmembrane region" description="Helical" evidence="8">
    <location>
        <begin position="368"/>
        <end position="388"/>
    </location>
</feature>
<dbReference type="STRING" id="1133849.O3I_024915"/>
<feature type="transmembrane region" description="Helical" evidence="8">
    <location>
        <begin position="304"/>
        <end position="329"/>
    </location>
</feature>
<dbReference type="PROSITE" id="PS50850">
    <property type="entry name" value="MFS"/>
    <property type="match status" value="1"/>
</dbReference>
<reference evidence="10 11" key="1">
    <citation type="journal article" date="2012" name="J. Bacteriol.">
        <title>Complete genome sequence of Nocardia brasiliensis HUJEG-1.</title>
        <authorList>
            <person name="Vera-Cabrera L."/>
            <person name="Ortiz-Lopez R."/>
            <person name="Elizondo-Gonzalez R."/>
            <person name="Perez-Maya A.A."/>
            <person name="Ocampo-Candiani J."/>
        </authorList>
    </citation>
    <scope>NUCLEOTIDE SEQUENCE [LARGE SCALE GENOMIC DNA]</scope>
    <source>
        <strain evidence="11">ATCC 700358</strain>
    </source>
</reference>
<keyword evidence="5 8" id="KW-0812">Transmembrane</keyword>
<dbReference type="Pfam" id="PF07690">
    <property type="entry name" value="MFS_1"/>
    <property type="match status" value="1"/>
</dbReference>
<feature type="transmembrane region" description="Helical" evidence="8">
    <location>
        <begin position="113"/>
        <end position="134"/>
    </location>
</feature>
<dbReference type="Gene3D" id="1.20.1250.20">
    <property type="entry name" value="MFS general substrate transporter like domains"/>
    <property type="match status" value="1"/>
</dbReference>
<feature type="transmembrane region" description="Helical" evidence="8">
    <location>
        <begin position="19"/>
        <end position="40"/>
    </location>
</feature>
<accession>K0F0K8</accession>
<organism evidence="10 11">
    <name type="scientific">Nocardia brasiliensis (strain ATCC 700358 / HUJEG-1)</name>
    <dbReference type="NCBI Taxonomy" id="1133849"/>
    <lineage>
        <taxon>Bacteria</taxon>
        <taxon>Bacillati</taxon>
        <taxon>Actinomycetota</taxon>
        <taxon>Actinomycetes</taxon>
        <taxon>Mycobacteriales</taxon>
        <taxon>Nocardiaceae</taxon>
        <taxon>Nocardia</taxon>
    </lineage>
</organism>
<evidence type="ECO:0000256" key="8">
    <source>
        <dbReference type="SAM" id="Phobius"/>
    </source>
</evidence>
<evidence type="ECO:0000256" key="1">
    <source>
        <dbReference type="ARBA" id="ARBA00004651"/>
    </source>
</evidence>
<feature type="transmembrane region" description="Helical" evidence="8">
    <location>
        <begin position="230"/>
        <end position="253"/>
    </location>
</feature>
<dbReference type="GO" id="GO:0005886">
    <property type="term" value="C:plasma membrane"/>
    <property type="evidence" value="ECO:0007669"/>
    <property type="project" value="UniProtKB-SubCell"/>
</dbReference>
<dbReference type="NCBIfam" id="TIGR00711">
    <property type="entry name" value="efflux_EmrB"/>
    <property type="match status" value="1"/>
</dbReference>
<comment type="similarity">
    <text evidence="2">Belongs to the major facilitator superfamily. EmrB family.</text>
</comment>
<name>K0F0K8_NOCB7</name>
<keyword evidence="3" id="KW-0813">Transport</keyword>
<feature type="domain" description="Major facilitator superfamily (MFS) profile" evidence="9">
    <location>
        <begin position="18"/>
        <end position="520"/>
    </location>
</feature>
<feature type="transmembrane region" description="Helical" evidence="8">
    <location>
        <begin position="336"/>
        <end position="356"/>
    </location>
</feature>
<protein>
    <submittedName>
        <fullName evidence="10">Tetracenomycin C resistance and export protein</fullName>
    </submittedName>
</protein>
<proteinExistence type="inferred from homology"/>
<sequence>MSKTPVTDRYAASNPTATLAVVCLALFMLLLDSTIVGVALPNIQQSLGASLSDLQWVVDGYTLPLASLLLTAAVFGDRIGRKRLFLAGLAIFTTASLGCALSEGMLQLNLMRAVQGTGAALMMGVSVPLVSAVFPDPIRKARAIGALAAVMGLATAAGPLVGGILVNSLGWDSIFLVNVPIGLLSLCVAIFYIGESRSAATTTIDWIGTVLVTAGLFACVLAVIEGNSRGWTSAFICGLFLFGAIVLAGFVWWELRTRHPMVDLRLVARPEFATLSIAGFVAFAAVAAAANFLALYFMNTLQFTALRTGICFLALSAAAMLVSPIVSIVQRRLPASIWLIVGLSFVSAGAYLSTNIQAADIWTHYRPGLILFGAAMGIVLPVTSQVALAHSSEDTAGMATGVVSSMRQLGTVVGIAALGALFTRAATASADANLPSSAQIAAGGPALPSTARDQVVDALGSGAGLRVATELPESMRIFESNVESIARVASDAGINAIFDASAILGVIGLISLITMAVIERIATPRASRTQEYPVSR</sequence>
<evidence type="ECO:0000259" key="9">
    <source>
        <dbReference type="PROSITE" id="PS50850"/>
    </source>
</evidence>
<evidence type="ECO:0000256" key="5">
    <source>
        <dbReference type="ARBA" id="ARBA00022692"/>
    </source>
</evidence>
<evidence type="ECO:0000256" key="6">
    <source>
        <dbReference type="ARBA" id="ARBA00022989"/>
    </source>
</evidence>
<dbReference type="CDD" id="cd17321">
    <property type="entry name" value="MFS_MMR_MDR_like"/>
    <property type="match status" value="1"/>
</dbReference>
<evidence type="ECO:0000313" key="11">
    <source>
        <dbReference type="Proteomes" id="UP000006304"/>
    </source>
</evidence>
<dbReference type="GO" id="GO:0022857">
    <property type="term" value="F:transmembrane transporter activity"/>
    <property type="evidence" value="ECO:0007669"/>
    <property type="project" value="InterPro"/>
</dbReference>
<evidence type="ECO:0000256" key="4">
    <source>
        <dbReference type="ARBA" id="ARBA00022475"/>
    </source>
</evidence>
<dbReference type="eggNOG" id="COG0477">
    <property type="taxonomic scope" value="Bacteria"/>
</dbReference>
<keyword evidence="4" id="KW-1003">Cell membrane</keyword>
<feature type="transmembrane region" description="Helical" evidence="8">
    <location>
        <begin position="496"/>
        <end position="518"/>
    </location>
</feature>
<keyword evidence="11" id="KW-1185">Reference proteome</keyword>
<dbReference type="Proteomes" id="UP000006304">
    <property type="component" value="Chromosome"/>
</dbReference>
<feature type="transmembrane region" description="Helical" evidence="8">
    <location>
        <begin position="206"/>
        <end position="224"/>
    </location>
</feature>
<evidence type="ECO:0000256" key="2">
    <source>
        <dbReference type="ARBA" id="ARBA00008537"/>
    </source>
</evidence>
<gene>
    <name evidence="10" type="ORF">O3I_024915</name>
</gene>
<feature type="transmembrane region" description="Helical" evidence="8">
    <location>
        <begin position="84"/>
        <end position="107"/>
    </location>
</feature>
<dbReference type="PANTHER" id="PTHR42718:SF9">
    <property type="entry name" value="MAJOR FACILITATOR SUPERFAMILY MULTIDRUG TRANSPORTER MFSC"/>
    <property type="match status" value="1"/>
</dbReference>
<keyword evidence="6 8" id="KW-1133">Transmembrane helix</keyword>
<dbReference type="AlphaFoldDB" id="K0F0K8"/>
<dbReference type="InterPro" id="IPR011701">
    <property type="entry name" value="MFS"/>
</dbReference>
<dbReference type="Gene3D" id="1.20.1720.10">
    <property type="entry name" value="Multidrug resistance protein D"/>
    <property type="match status" value="1"/>
</dbReference>
<feature type="transmembrane region" description="Helical" evidence="8">
    <location>
        <begin position="60"/>
        <end position="77"/>
    </location>
</feature>
<feature type="transmembrane region" description="Helical" evidence="8">
    <location>
        <begin position="146"/>
        <end position="167"/>
    </location>
</feature>
<feature type="transmembrane region" description="Helical" evidence="8">
    <location>
        <begin position="173"/>
        <end position="194"/>
    </location>
</feature>
<dbReference type="RefSeq" id="WP_014985789.1">
    <property type="nucleotide sequence ID" value="NC_018681.1"/>
</dbReference>
<dbReference type="EMBL" id="CP003876">
    <property type="protein sequence ID" value="AFU02934.1"/>
    <property type="molecule type" value="Genomic_DNA"/>
</dbReference>
<dbReference type="PANTHER" id="PTHR42718">
    <property type="entry name" value="MAJOR FACILITATOR SUPERFAMILY MULTIDRUG TRANSPORTER MFSC"/>
    <property type="match status" value="1"/>
</dbReference>
<dbReference type="SUPFAM" id="SSF103473">
    <property type="entry name" value="MFS general substrate transporter"/>
    <property type="match status" value="1"/>
</dbReference>
<keyword evidence="7 8" id="KW-0472">Membrane</keyword>
<dbReference type="InterPro" id="IPR036259">
    <property type="entry name" value="MFS_trans_sf"/>
</dbReference>
<evidence type="ECO:0000256" key="3">
    <source>
        <dbReference type="ARBA" id="ARBA00022448"/>
    </source>
</evidence>
<feature type="transmembrane region" description="Helical" evidence="8">
    <location>
        <begin position="274"/>
        <end position="298"/>
    </location>
</feature>
<dbReference type="KEGG" id="nbr:O3I_024915"/>
<dbReference type="InterPro" id="IPR004638">
    <property type="entry name" value="EmrB-like"/>
</dbReference>